<evidence type="ECO:0000313" key="2">
    <source>
        <dbReference type="EMBL" id="RCK55705.1"/>
    </source>
</evidence>
<evidence type="ECO:0000313" key="3">
    <source>
        <dbReference type="Proteomes" id="UP000253472"/>
    </source>
</evidence>
<feature type="compositionally biased region" description="Polar residues" evidence="1">
    <location>
        <begin position="53"/>
        <end position="62"/>
    </location>
</feature>
<dbReference type="AlphaFoldDB" id="A0A367XPZ8"/>
<organism evidence="2 3">
    <name type="scientific">Candida viswanathii</name>
    <dbReference type="NCBI Taxonomy" id="5486"/>
    <lineage>
        <taxon>Eukaryota</taxon>
        <taxon>Fungi</taxon>
        <taxon>Dikarya</taxon>
        <taxon>Ascomycota</taxon>
        <taxon>Saccharomycotina</taxon>
        <taxon>Pichiomycetes</taxon>
        <taxon>Debaryomycetaceae</taxon>
        <taxon>Candida/Lodderomyces clade</taxon>
        <taxon>Candida</taxon>
    </lineage>
</organism>
<keyword evidence="3" id="KW-1185">Reference proteome</keyword>
<accession>A0A367XPZ8</accession>
<gene>
    <name evidence="2" type="ORF">Cantr_05561</name>
</gene>
<dbReference type="EMBL" id="QLNQ01000029">
    <property type="protein sequence ID" value="RCK55705.1"/>
    <property type="molecule type" value="Genomic_DNA"/>
</dbReference>
<reference evidence="2 3" key="1">
    <citation type="submission" date="2018-06" db="EMBL/GenBank/DDBJ databases">
        <title>Whole genome sequencing of Candida tropicalis (genome annotated by CSBL at Korea University).</title>
        <authorList>
            <person name="Ahn J."/>
        </authorList>
    </citation>
    <scope>NUCLEOTIDE SEQUENCE [LARGE SCALE GENOMIC DNA]</scope>
    <source>
        <strain evidence="2 3">ATCC 20962</strain>
    </source>
</reference>
<name>A0A367XPZ8_9ASCO</name>
<feature type="compositionally biased region" description="Polar residues" evidence="1">
    <location>
        <begin position="78"/>
        <end position="89"/>
    </location>
</feature>
<sequence length="121" mass="12220">MSPSNSVPTTPVDATSSIAINSIDQTPSTNVDVETVAEAATVITRDDNDDPESSPSHTSNASPGVETRLLPRIDTPVGDTTNVSTSQVEQAGIARSTGTDGGAATARPAQIGQGSMIPVMG</sequence>
<evidence type="ECO:0000256" key="1">
    <source>
        <dbReference type="SAM" id="MobiDB-lite"/>
    </source>
</evidence>
<protein>
    <submittedName>
        <fullName evidence="2">Uncharacterized protein</fullName>
    </submittedName>
</protein>
<feature type="region of interest" description="Disordered" evidence="1">
    <location>
        <begin position="44"/>
        <end position="121"/>
    </location>
</feature>
<proteinExistence type="predicted"/>
<comment type="caution">
    <text evidence="2">The sequence shown here is derived from an EMBL/GenBank/DDBJ whole genome shotgun (WGS) entry which is preliminary data.</text>
</comment>
<dbReference type="Proteomes" id="UP000253472">
    <property type="component" value="Unassembled WGS sequence"/>
</dbReference>